<keyword evidence="1" id="KW-1133">Transmembrane helix</keyword>
<accession>A0A1I0G927</accession>
<sequence length="67" mass="7662">MKPNKHLMALINYLALVPLVYFIPKWLAPALPTNEWQKVAIVVAIIVPIVSYIVMPLAQKYLFTINK</sequence>
<evidence type="ECO:0000313" key="2">
    <source>
        <dbReference type="EMBL" id="SET67260.1"/>
    </source>
</evidence>
<protein>
    <submittedName>
        <fullName evidence="2">Uncharacterized protein</fullName>
    </submittedName>
</protein>
<dbReference type="Proteomes" id="UP000199308">
    <property type="component" value="Unassembled WGS sequence"/>
</dbReference>
<dbReference type="EMBL" id="FOHK01000011">
    <property type="protein sequence ID" value="SET67260.1"/>
    <property type="molecule type" value="Genomic_DNA"/>
</dbReference>
<dbReference type="RefSeq" id="WP_093330635.1">
    <property type="nucleotide sequence ID" value="NZ_AP027363.1"/>
</dbReference>
<name>A0A1I0G927_THASX</name>
<evidence type="ECO:0000256" key="1">
    <source>
        <dbReference type="SAM" id="Phobius"/>
    </source>
</evidence>
<dbReference type="STRING" id="349064.SAMN05660429_02360"/>
<feature type="transmembrane region" description="Helical" evidence="1">
    <location>
        <begin position="39"/>
        <end position="58"/>
    </location>
</feature>
<organism evidence="2 3">
    <name type="scientific">Thalassotalea agarivorans</name>
    <name type="common">Thalassomonas agarivorans</name>
    <dbReference type="NCBI Taxonomy" id="349064"/>
    <lineage>
        <taxon>Bacteria</taxon>
        <taxon>Pseudomonadati</taxon>
        <taxon>Pseudomonadota</taxon>
        <taxon>Gammaproteobacteria</taxon>
        <taxon>Alteromonadales</taxon>
        <taxon>Colwelliaceae</taxon>
        <taxon>Thalassotalea</taxon>
    </lineage>
</organism>
<reference evidence="2 3" key="1">
    <citation type="submission" date="2016-10" db="EMBL/GenBank/DDBJ databases">
        <authorList>
            <person name="de Groot N.N."/>
        </authorList>
    </citation>
    <scope>NUCLEOTIDE SEQUENCE [LARGE SCALE GENOMIC DNA]</scope>
    <source>
        <strain evidence="2 3">DSM 19706</strain>
    </source>
</reference>
<dbReference type="OrthoDB" id="6300683at2"/>
<evidence type="ECO:0000313" key="3">
    <source>
        <dbReference type="Proteomes" id="UP000199308"/>
    </source>
</evidence>
<keyword evidence="1" id="KW-0812">Transmembrane</keyword>
<gene>
    <name evidence="2" type="ORF">SAMN05660429_02360</name>
</gene>
<keyword evidence="1" id="KW-0472">Membrane</keyword>
<keyword evidence="3" id="KW-1185">Reference proteome</keyword>
<dbReference type="AlphaFoldDB" id="A0A1I0G927"/>
<feature type="transmembrane region" description="Helical" evidence="1">
    <location>
        <begin position="7"/>
        <end position="27"/>
    </location>
</feature>
<proteinExistence type="predicted"/>